<dbReference type="KEGG" id="bman:114244787"/>
<protein>
    <submittedName>
        <fullName evidence="4">Uncharacterized protein LOC114244787</fullName>
    </submittedName>
</protein>
<evidence type="ECO:0000313" key="4">
    <source>
        <dbReference type="RefSeq" id="XP_028032491.1"/>
    </source>
</evidence>
<name>A0A6J2JRT4_BOMMA</name>
<evidence type="ECO:0000256" key="2">
    <source>
        <dbReference type="SAM" id="SignalP"/>
    </source>
</evidence>
<dbReference type="Gene3D" id="6.10.250.1010">
    <property type="match status" value="1"/>
</dbReference>
<feature type="signal peptide" evidence="2">
    <location>
        <begin position="1"/>
        <end position="20"/>
    </location>
</feature>
<dbReference type="AlphaFoldDB" id="A0A6J2JRT4"/>
<gene>
    <name evidence="4" type="primary">LOC114244787</name>
</gene>
<keyword evidence="3" id="KW-1185">Reference proteome</keyword>
<dbReference type="GeneID" id="114244787"/>
<evidence type="ECO:0000313" key="3">
    <source>
        <dbReference type="Proteomes" id="UP000504629"/>
    </source>
</evidence>
<dbReference type="OrthoDB" id="6507260at2759"/>
<keyword evidence="2" id="KW-0732">Signal</keyword>
<proteinExistence type="predicted"/>
<dbReference type="RefSeq" id="XP_028032491.1">
    <property type="nucleotide sequence ID" value="XM_028176690.1"/>
</dbReference>
<feature type="chain" id="PRO_5026775422" evidence="2">
    <location>
        <begin position="21"/>
        <end position="564"/>
    </location>
</feature>
<accession>A0A6J2JRT4</accession>
<feature type="region of interest" description="Disordered" evidence="1">
    <location>
        <begin position="74"/>
        <end position="93"/>
    </location>
</feature>
<dbReference type="Proteomes" id="UP000504629">
    <property type="component" value="Unplaced"/>
</dbReference>
<organism evidence="3 4">
    <name type="scientific">Bombyx mandarina</name>
    <name type="common">Wild silk moth</name>
    <name type="synonym">Wild silkworm</name>
    <dbReference type="NCBI Taxonomy" id="7092"/>
    <lineage>
        <taxon>Eukaryota</taxon>
        <taxon>Metazoa</taxon>
        <taxon>Ecdysozoa</taxon>
        <taxon>Arthropoda</taxon>
        <taxon>Hexapoda</taxon>
        <taxon>Insecta</taxon>
        <taxon>Pterygota</taxon>
        <taxon>Neoptera</taxon>
        <taxon>Endopterygota</taxon>
        <taxon>Lepidoptera</taxon>
        <taxon>Glossata</taxon>
        <taxon>Ditrysia</taxon>
        <taxon>Bombycoidea</taxon>
        <taxon>Bombycidae</taxon>
        <taxon>Bombycinae</taxon>
        <taxon>Bombyx</taxon>
    </lineage>
</organism>
<feature type="region of interest" description="Disordered" evidence="1">
    <location>
        <begin position="154"/>
        <end position="173"/>
    </location>
</feature>
<reference evidence="4" key="1">
    <citation type="submission" date="2025-08" db="UniProtKB">
        <authorList>
            <consortium name="RefSeq"/>
        </authorList>
    </citation>
    <scope>IDENTIFICATION</scope>
    <source>
        <tissue evidence="4">Silk gland</tissue>
    </source>
</reference>
<sequence length="564" mass="63235">MNYRFIRILILIDTCASVLAHPITVQEERNHNSGLFYTDDLATSNNENTTKIQDEKVISVRITSSIAIGRSQKKLNRPIPNDNDSNKQDFFNGVTESDESQLASTMSITDDIESSSLPTQLVGANIEFIKQLNAKKGTRDHKIDNVHPFDLLSKSQPYKDQDSALSDTPFENEENIDGIPLARKIPTSHVANNFETNKQNSNSSFHTTQELYPSITEQNDNTMGSDLSEVNDERLSRNMTFSSLFSLNSPHVIENNSTIHERNHNHTEDTIAESSIQSAVEINQNQQPTRDETVSESDYFQSVSNSVKQNTASLTTVSFNIVHDAPKGATSYENSLKYNNGFDVAREQQTFNLPRIYSEPAKIYSEPAKFYSEPAKIYSEPAKVYSEPAKIYSEPSKIYSEPAKFYSQPASLHLSASVPPNFSTWQHPSQSALLVSSDINTTLLSTVGTSLSLSNVQRFDGQQPEKNYEIDEKTSIATNGRSHGVQESTTEKCKQDNCKVGYVVEGRQFKKYRVEERTSDGFIVGEYGVVRNEDGALRGVRYTADSDASPRLIYDALMKFLQLR</sequence>
<evidence type="ECO:0000256" key="1">
    <source>
        <dbReference type="SAM" id="MobiDB-lite"/>
    </source>
</evidence>